<evidence type="ECO:0000313" key="1">
    <source>
        <dbReference type="EMBL" id="WHZ56742.1"/>
    </source>
</evidence>
<name>A0ACD4R8G9_9BACI</name>
<reference evidence="2" key="1">
    <citation type="journal article" date="2025" name="Aquaculture">
        <title>Assessment of the bioflocculant production and safety properties of Metabacillus hrfriensis sp. nov. based on phenotypic and whole-genome sequencing analysis.</title>
        <authorList>
            <person name="Zhang R."/>
            <person name="Zhao Z."/>
            <person name="Luo L."/>
            <person name="Wang S."/>
            <person name="Guo K."/>
            <person name="Xu W."/>
        </authorList>
    </citation>
    <scope>NUCLEOTIDE SEQUENCE [LARGE SCALE GENOMIC DNA]</scope>
    <source>
        <strain evidence="2">CT-WN-B3</strain>
    </source>
</reference>
<gene>
    <name evidence="1" type="primary">uvrC</name>
    <name evidence="1" type="ORF">QLQ22_18905</name>
</gene>
<organism evidence="1 2">
    <name type="scientific">Metabacillus hrfriensis</name>
    <dbReference type="NCBI Taxonomy" id="3048891"/>
    <lineage>
        <taxon>Bacteria</taxon>
        <taxon>Bacillati</taxon>
        <taxon>Bacillota</taxon>
        <taxon>Bacilli</taxon>
        <taxon>Bacillales</taxon>
        <taxon>Bacillaceae</taxon>
        <taxon>Metabacillus</taxon>
    </lineage>
</organism>
<keyword evidence="2" id="KW-1185">Reference proteome</keyword>
<accession>A0ACD4R8G9</accession>
<sequence length="590" mass="68168">MEQLIKEKLALLPDQPGCYLMKDRFGTIIYVGKAKVLKNRVRSYFTGSHDGKTQRLVNEIRDFEYIVTSSNIEALILELNLIKKHDPKYNVMLKDDKTYPFIKITAERHPRLIVTRNVKKDNGKYFGPYPNVQAARETKKLLDRLYPLRKCSTLPDRVCLYYHMGQCLAPCVYKVTQEQNRQMVDEMSRFLRGGFKQIKEELSKKMLAAAENLDFERAKEYRDSIAHIDATMEKQKMAMNDFVDRDVFGYSYDKGWMCVQVFFIRQGKLIERDIAMFPLYQEPDEEFLTFLGQFYSKNNHILPKEILLPESVDNEMAEQLLHVSAIHPKRGKKKDLVLLAHQNAKIALKEKFSLIERDEERTIKAIDQLGEKMGIYTPARIEAFDNSNIQGTDPVSAMIVFIDGKPAKKEYRKYKIKTVQGPDDYESMREVVRRRYTRVLKEELPLPDLIIIDGGKGHLAAAQDVLENELGLSIPVAGLVKDEKHRTSNLMIGSPPTIIELERNSQEFYLLQRIQDEVHRFAITFHRQTRGKTAFQSILDDIPGVGEKRRKTLLKHFGSVKKMKEATLEELMAAGIPANTAQLIAEKLKE</sequence>
<dbReference type="Proteomes" id="UP001226091">
    <property type="component" value="Chromosome"/>
</dbReference>
<evidence type="ECO:0000313" key="2">
    <source>
        <dbReference type="Proteomes" id="UP001226091"/>
    </source>
</evidence>
<proteinExistence type="predicted"/>
<dbReference type="EMBL" id="CP126116">
    <property type="protein sequence ID" value="WHZ56742.1"/>
    <property type="molecule type" value="Genomic_DNA"/>
</dbReference>
<protein>
    <submittedName>
        <fullName evidence="1">Excinuclease ABC subunit UvrC</fullName>
    </submittedName>
</protein>